<evidence type="ECO:0000256" key="5">
    <source>
        <dbReference type="ARBA" id="ARBA00022777"/>
    </source>
</evidence>
<dbReference type="Gene3D" id="3.30.200.20">
    <property type="entry name" value="Phosphorylase Kinase, domain 1"/>
    <property type="match status" value="1"/>
</dbReference>
<feature type="domain" description="Protein kinase" evidence="10">
    <location>
        <begin position="26"/>
        <end position="287"/>
    </location>
</feature>
<proteinExistence type="inferred from homology"/>
<keyword evidence="3 11" id="KW-0808">Transferase</keyword>
<dbReference type="EC" id="2.7.11.1" evidence="2"/>
<evidence type="ECO:0000256" key="3">
    <source>
        <dbReference type="ARBA" id="ARBA00022679"/>
    </source>
</evidence>
<reference evidence="11 12" key="1">
    <citation type="submission" date="2019-02" db="EMBL/GenBank/DDBJ databases">
        <title>Deep-cultivation of Planctomycetes and their phenomic and genomic characterization uncovers novel biology.</title>
        <authorList>
            <person name="Wiegand S."/>
            <person name="Jogler M."/>
            <person name="Boedeker C."/>
            <person name="Pinto D."/>
            <person name="Vollmers J."/>
            <person name="Rivas-Marin E."/>
            <person name="Kohn T."/>
            <person name="Peeters S.H."/>
            <person name="Heuer A."/>
            <person name="Rast P."/>
            <person name="Oberbeckmann S."/>
            <person name="Bunk B."/>
            <person name="Jeske O."/>
            <person name="Meyerdierks A."/>
            <person name="Storesund J.E."/>
            <person name="Kallscheuer N."/>
            <person name="Luecker S."/>
            <person name="Lage O.M."/>
            <person name="Pohl T."/>
            <person name="Merkel B.J."/>
            <person name="Hornburger P."/>
            <person name="Mueller R.-W."/>
            <person name="Bruemmer F."/>
            <person name="Labrenz M."/>
            <person name="Spormann A.M."/>
            <person name="Op Den Camp H."/>
            <person name="Overmann J."/>
            <person name="Amann R."/>
            <person name="Jetten M.S.M."/>
            <person name="Mascher T."/>
            <person name="Medema M.H."/>
            <person name="Devos D.P."/>
            <person name="Kaster A.-K."/>
            <person name="Ovreas L."/>
            <person name="Rohde M."/>
            <person name="Galperin M.Y."/>
            <person name="Jogler C."/>
        </authorList>
    </citation>
    <scope>NUCLEOTIDE SEQUENCE [LARGE SCALE GENOMIC DNA]</scope>
    <source>
        <strain evidence="11 12">CA85</strain>
    </source>
</reference>
<feature type="compositionally biased region" description="Polar residues" evidence="8">
    <location>
        <begin position="502"/>
        <end position="511"/>
    </location>
</feature>
<feature type="transmembrane region" description="Helical" evidence="9">
    <location>
        <begin position="401"/>
        <end position="423"/>
    </location>
</feature>
<dbReference type="CDD" id="cd14014">
    <property type="entry name" value="STKc_PknB_like"/>
    <property type="match status" value="1"/>
</dbReference>
<feature type="compositionally biased region" description="Basic and acidic residues" evidence="8">
    <location>
        <begin position="476"/>
        <end position="490"/>
    </location>
</feature>
<dbReference type="SUPFAM" id="SSF56112">
    <property type="entry name" value="Protein kinase-like (PK-like)"/>
    <property type="match status" value="1"/>
</dbReference>
<dbReference type="Pfam" id="PF00069">
    <property type="entry name" value="Pkinase"/>
    <property type="match status" value="1"/>
</dbReference>
<dbReference type="PANTHER" id="PTHR43671">
    <property type="entry name" value="SERINE/THREONINE-PROTEIN KINASE NEK"/>
    <property type="match status" value="1"/>
</dbReference>
<dbReference type="PANTHER" id="PTHR43671:SF13">
    <property type="entry name" value="SERINE_THREONINE-PROTEIN KINASE NEK2"/>
    <property type="match status" value="1"/>
</dbReference>
<dbReference type="EMBL" id="SJPK01000016">
    <property type="protein sequence ID" value="TWT56131.1"/>
    <property type="molecule type" value="Genomic_DNA"/>
</dbReference>
<feature type="compositionally biased region" description="Low complexity" evidence="8">
    <location>
        <begin position="514"/>
        <end position="526"/>
    </location>
</feature>
<dbReference type="Gene3D" id="1.10.510.10">
    <property type="entry name" value="Transferase(Phosphotransferase) domain 1"/>
    <property type="match status" value="1"/>
</dbReference>
<evidence type="ECO:0000256" key="4">
    <source>
        <dbReference type="ARBA" id="ARBA00022741"/>
    </source>
</evidence>
<dbReference type="InterPro" id="IPR011009">
    <property type="entry name" value="Kinase-like_dom_sf"/>
</dbReference>
<sequence length="740" mass="78748">MPKTATNYDFLDAPTQDGDLGMLGSYRILGELGRGGMGYVFRAIDTVLERPVALKVMNKKVASTPNSRDRFLQEARAMAAVHHDNVVVIFEVGTHGGTPFMAMEMLRGETLEAINKKKEHRQYDRVIDYARQIARGLGAAHAKGIVHRDIKPANIWVEEGTERIKILDFGLALATSPDADASGVGSVCGTPGYLTPEQARSDPLDDRSDLYSLGVVLYEMCTGKLPTSQPAIPQQLVALLTGSPTPLRELNPDIPQPLADLIHQLLAKEPRDRPANAAALEAQLDVVARECEAKSETAVSLSKLQLSLKEVVDKQDDAKTESFDMAAFDDLAVPATAPAAFPSSPTPKPGSGAAANRPAASPPTGTHPSGKHQPAAAARPAPAGSKTKGSPAPESQPLSPVVWMGAGILVTLLLVLGLLWFILPGQPENTVSVVPPAEDLGNAESSPAPRPTPAPTPPTPTEKAAPSSSRSTPAKSEPRSSNENRTRAPREPSAPDTPAPTQPNASIATESTDVEMPVETTPEPLTEPDVAAVEQEPAEQPDPTERVKVNTTAGIGADSTVREDYESSLGTKPILLVQKRKGDGEDKQHVHLRFDLQAAGVSHADVQQARLGMVLSIPGHEKLHDTTLNLYGFDAKGADRWREEDGNRAILWENSISREGLDSLPLLAQWSSEGPEYANAQVVFFSSPELAEFIRKATGNSVSFVISGGNLEGTAVRFISKEADAAKAPTLLLSVAAPSE</sequence>
<dbReference type="PROSITE" id="PS00107">
    <property type="entry name" value="PROTEIN_KINASE_ATP"/>
    <property type="match status" value="1"/>
</dbReference>
<evidence type="ECO:0000313" key="12">
    <source>
        <dbReference type="Proteomes" id="UP000318053"/>
    </source>
</evidence>
<evidence type="ECO:0000256" key="6">
    <source>
        <dbReference type="ARBA" id="ARBA00022840"/>
    </source>
</evidence>
<evidence type="ECO:0000256" key="7">
    <source>
        <dbReference type="PROSITE-ProRule" id="PRU10141"/>
    </source>
</evidence>
<evidence type="ECO:0000256" key="2">
    <source>
        <dbReference type="ARBA" id="ARBA00012513"/>
    </source>
</evidence>
<comment type="similarity">
    <text evidence="1">Belongs to the protein kinase superfamily. NEK Ser/Thr protein kinase family. NIMA subfamily.</text>
</comment>
<evidence type="ECO:0000256" key="8">
    <source>
        <dbReference type="SAM" id="MobiDB-lite"/>
    </source>
</evidence>
<dbReference type="PROSITE" id="PS50011">
    <property type="entry name" value="PROTEIN_KINASE_DOM"/>
    <property type="match status" value="1"/>
</dbReference>
<keyword evidence="9" id="KW-0472">Membrane</keyword>
<keyword evidence="9" id="KW-0812">Transmembrane</keyword>
<feature type="compositionally biased region" description="Pro residues" evidence="8">
    <location>
        <begin position="448"/>
        <end position="460"/>
    </location>
</feature>
<dbReference type="InterPro" id="IPR050660">
    <property type="entry name" value="NEK_Ser/Thr_kinase"/>
</dbReference>
<dbReference type="AlphaFoldDB" id="A0A5C5X1G2"/>
<dbReference type="Proteomes" id="UP000318053">
    <property type="component" value="Unassembled WGS sequence"/>
</dbReference>
<gene>
    <name evidence="11" type="primary">pkn1_4</name>
    <name evidence="11" type="ORF">CA85_44730</name>
</gene>
<evidence type="ECO:0000259" key="10">
    <source>
        <dbReference type="PROSITE" id="PS50011"/>
    </source>
</evidence>
<feature type="binding site" evidence="7">
    <location>
        <position position="55"/>
    </location>
    <ligand>
        <name>ATP</name>
        <dbReference type="ChEBI" id="CHEBI:30616"/>
    </ligand>
</feature>
<dbReference type="RefSeq" id="WP_146393314.1">
    <property type="nucleotide sequence ID" value="NZ_SJPK01000016.1"/>
</dbReference>
<feature type="compositionally biased region" description="Low complexity" evidence="8">
    <location>
        <begin position="374"/>
        <end position="383"/>
    </location>
</feature>
<dbReference type="GO" id="GO:0005524">
    <property type="term" value="F:ATP binding"/>
    <property type="evidence" value="ECO:0007669"/>
    <property type="project" value="UniProtKB-UniRule"/>
</dbReference>
<dbReference type="InterPro" id="IPR017441">
    <property type="entry name" value="Protein_kinase_ATP_BS"/>
</dbReference>
<feature type="region of interest" description="Disordered" evidence="8">
    <location>
        <begin position="433"/>
        <end position="526"/>
    </location>
</feature>
<dbReference type="SMART" id="SM00220">
    <property type="entry name" value="S_TKc"/>
    <property type="match status" value="1"/>
</dbReference>
<keyword evidence="5 11" id="KW-0418">Kinase</keyword>
<accession>A0A5C5X1G2</accession>
<protein>
    <recommendedName>
        <fullName evidence="2">non-specific serine/threonine protein kinase</fullName>
        <ecNumber evidence="2">2.7.11.1</ecNumber>
    </recommendedName>
</protein>
<keyword evidence="9" id="KW-1133">Transmembrane helix</keyword>
<keyword evidence="4 7" id="KW-0547">Nucleotide-binding</keyword>
<comment type="caution">
    <text evidence="11">The sequence shown here is derived from an EMBL/GenBank/DDBJ whole genome shotgun (WGS) entry which is preliminary data.</text>
</comment>
<evidence type="ECO:0000256" key="9">
    <source>
        <dbReference type="SAM" id="Phobius"/>
    </source>
</evidence>
<feature type="region of interest" description="Disordered" evidence="8">
    <location>
        <begin position="338"/>
        <end position="396"/>
    </location>
</feature>
<keyword evidence="12" id="KW-1185">Reference proteome</keyword>
<evidence type="ECO:0000313" key="11">
    <source>
        <dbReference type="EMBL" id="TWT56131.1"/>
    </source>
</evidence>
<keyword evidence="6 7" id="KW-0067">ATP-binding</keyword>
<dbReference type="InterPro" id="IPR000719">
    <property type="entry name" value="Prot_kinase_dom"/>
</dbReference>
<organism evidence="11 12">
    <name type="scientific">Allorhodopirellula solitaria</name>
    <dbReference type="NCBI Taxonomy" id="2527987"/>
    <lineage>
        <taxon>Bacteria</taxon>
        <taxon>Pseudomonadati</taxon>
        <taxon>Planctomycetota</taxon>
        <taxon>Planctomycetia</taxon>
        <taxon>Pirellulales</taxon>
        <taxon>Pirellulaceae</taxon>
        <taxon>Allorhodopirellula</taxon>
    </lineage>
</organism>
<name>A0A5C5X1G2_9BACT</name>
<evidence type="ECO:0000256" key="1">
    <source>
        <dbReference type="ARBA" id="ARBA00010886"/>
    </source>
</evidence>
<dbReference type="GO" id="GO:0004674">
    <property type="term" value="F:protein serine/threonine kinase activity"/>
    <property type="evidence" value="ECO:0007669"/>
    <property type="project" value="UniProtKB-EC"/>
</dbReference>
<dbReference type="OrthoDB" id="6111975at2"/>